<reference evidence="4" key="1">
    <citation type="submission" date="2017-09" db="EMBL/GenBank/DDBJ databases">
        <title>Depth-based differentiation of microbial function through sediment-hosted aquifers and enrichment of novel symbionts in the deep terrestrial subsurface.</title>
        <authorList>
            <person name="Probst A.J."/>
            <person name="Ladd B."/>
            <person name="Jarett J.K."/>
            <person name="Geller-Mcgrath D.E."/>
            <person name="Sieber C.M.K."/>
            <person name="Emerson J.B."/>
            <person name="Anantharaman K."/>
            <person name="Thomas B.C."/>
            <person name="Malmstrom R."/>
            <person name="Stieglmeier M."/>
            <person name="Klingl A."/>
            <person name="Woyke T."/>
            <person name="Ryan C.M."/>
            <person name="Banfield J.F."/>
        </authorList>
    </citation>
    <scope>NUCLEOTIDE SEQUENCE [LARGE SCALE GENOMIC DNA]</scope>
</reference>
<dbReference type="GO" id="GO:0005840">
    <property type="term" value="C:ribosome"/>
    <property type="evidence" value="ECO:0007669"/>
    <property type="project" value="UniProtKB-KW"/>
</dbReference>
<dbReference type="EMBL" id="PEZL01000007">
    <property type="protein sequence ID" value="PIS13666.1"/>
    <property type="molecule type" value="Genomic_DNA"/>
</dbReference>
<keyword evidence="1 3" id="KW-0689">Ribosomal protein</keyword>
<dbReference type="AlphaFoldDB" id="A0A2H0WLY2"/>
<dbReference type="InterPro" id="IPR034704">
    <property type="entry name" value="Ribosomal_bL28/bL31-like_sf"/>
</dbReference>
<evidence type="ECO:0000256" key="1">
    <source>
        <dbReference type="ARBA" id="ARBA00022980"/>
    </source>
</evidence>
<dbReference type="Gene3D" id="2.30.170.40">
    <property type="entry name" value="Ribosomal protein L28/L24"/>
    <property type="match status" value="1"/>
</dbReference>
<accession>A0A2H0WLY2</accession>
<dbReference type="GO" id="GO:1990904">
    <property type="term" value="C:ribonucleoprotein complex"/>
    <property type="evidence" value="ECO:0007669"/>
    <property type="project" value="UniProtKB-KW"/>
</dbReference>
<evidence type="ECO:0000256" key="2">
    <source>
        <dbReference type="ARBA" id="ARBA00023274"/>
    </source>
</evidence>
<evidence type="ECO:0000313" key="4">
    <source>
        <dbReference type="Proteomes" id="UP000230353"/>
    </source>
</evidence>
<comment type="caution">
    <text evidence="3">The sequence shown here is derived from an EMBL/GenBank/DDBJ whole genome shotgun (WGS) entry which is preliminary data.</text>
</comment>
<dbReference type="Proteomes" id="UP000230353">
    <property type="component" value="Unassembled WGS sequence"/>
</dbReference>
<sequence>MSKQCAICGKGSQMGGKRNLLRGKYNPTPKKRKYPNLQWATFPDGHREKICTRCLKKNLHLKQK</sequence>
<gene>
    <name evidence="3" type="ORF">COT67_00500</name>
</gene>
<name>A0A2H0WLY2_9BACT</name>
<evidence type="ECO:0000313" key="3">
    <source>
        <dbReference type="EMBL" id="PIS13666.1"/>
    </source>
</evidence>
<dbReference type="SUPFAM" id="SSF143800">
    <property type="entry name" value="L28p-like"/>
    <property type="match status" value="1"/>
</dbReference>
<protein>
    <submittedName>
        <fullName evidence="3">50S ribosomal protein L28</fullName>
    </submittedName>
</protein>
<proteinExistence type="predicted"/>
<organism evidence="3 4">
    <name type="scientific">Candidatus Tagabacteria bacterium CG09_land_8_20_14_0_10_41_14</name>
    <dbReference type="NCBI Taxonomy" id="1975021"/>
    <lineage>
        <taxon>Bacteria</taxon>
        <taxon>Candidatus Tagaibacteriota</taxon>
    </lineage>
</organism>
<keyword evidence="2" id="KW-0687">Ribonucleoprotein</keyword>
<dbReference type="GO" id="GO:0003735">
    <property type="term" value="F:structural constituent of ribosome"/>
    <property type="evidence" value="ECO:0007669"/>
    <property type="project" value="InterPro"/>
</dbReference>
<dbReference type="InterPro" id="IPR037147">
    <property type="entry name" value="Ribosomal_bL28_sf"/>
</dbReference>